<keyword evidence="3" id="KW-0378">Hydrolase</keyword>
<accession>A0AAW9Q7C2</accession>
<reference evidence="3 4" key="1">
    <citation type="submission" date="2024-02" db="EMBL/GenBank/DDBJ databases">
        <title>Genome sequence of Aquincola sp. MAHUQ-54.</title>
        <authorList>
            <person name="Huq M.A."/>
        </authorList>
    </citation>
    <scope>NUCLEOTIDE SEQUENCE [LARGE SCALE GENOMIC DNA]</scope>
    <source>
        <strain evidence="3 4">MAHUQ-54</strain>
    </source>
</reference>
<proteinExistence type="predicted"/>
<evidence type="ECO:0000313" key="3">
    <source>
        <dbReference type="EMBL" id="MEF7612293.1"/>
    </source>
</evidence>
<dbReference type="AlphaFoldDB" id="A0AAW9Q7C2"/>
<feature type="chain" id="PRO_5044004395" evidence="1">
    <location>
        <begin position="29"/>
        <end position="302"/>
    </location>
</feature>
<dbReference type="EMBL" id="JAZIBG010000001">
    <property type="protein sequence ID" value="MEF7612293.1"/>
    <property type="molecule type" value="Genomic_DNA"/>
</dbReference>
<dbReference type="InterPro" id="IPR022742">
    <property type="entry name" value="Hydrolase_4"/>
</dbReference>
<dbReference type="SUPFAM" id="SSF53474">
    <property type="entry name" value="alpha/beta-Hydrolases"/>
    <property type="match status" value="1"/>
</dbReference>
<keyword evidence="4" id="KW-1185">Reference proteome</keyword>
<dbReference type="InterPro" id="IPR000073">
    <property type="entry name" value="AB_hydrolase_1"/>
</dbReference>
<protein>
    <submittedName>
        <fullName evidence="3">Alpha/beta fold hydrolase</fullName>
    </submittedName>
</protein>
<evidence type="ECO:0000313" key="4">
    <source>
        <dbReference type="Proteomes" id="UP001336250"/>
    </source>
</evidence>
<dbReference type="PRINTS" id="PR00111">
    <property type="entry name" value="ABHYDROLASE"/>
</dbReference>
<organism evidence="3 4">
    <name type="scientific">Aquincola agrisoli</name>
    <dbReference type="NCBI Taxonomy" id="3119538"/>
    <lineage>
        <taxon>Bacteria</taxon>
        <taxon>Pseudomonadati</taxon>
        <taxon>Pseudomonadota</taxon>
        <taxon>Betaproteobacteria</taxon>
        <taxon>Burkholderiales</taxon>
        <taxon>Sphaerotilaceae</taxon>
        <taxon>Aquincola</taxon>
    </lineage>
</organism>
<dbReference type="Proteomes" id="UP001336250">
    <property type="component" value="Unassembled WGS sequence"/>
</dbReference>
<evidence type="ECO:0000256" key="1">
    <source>
        <dbReference type="SAM" id="SignalP"/>
    </source>
</evidence>
<name>A0AAW9Q7C2_9BURK</name>
<keyword evidence="1" id="KW-0732">Signal</keyword>
<sequence length="302" mass="33343">MPFPLLHYLRRRLGLLTLVAALGAGAFAGCAHLDEQQRRWIFQARADAPWTEAQRQRRDDGMTNVWLEHRSRASGRDVRLHAVWWPSEAAGAPVLLYLHGARRNVEMSLSRIAQMRDLGFSVLAVDYRGFGQSTDELPSQDGVIEDAQAAWDWIARNHPGLPRYIYGHSLGGAIAVQLAASRADEQGVIVDGSFTSVPDVVRTFKWGWLPLGPLITQRFDSAAAISRVGSPVLIVHGSRDGFILPELGRALYDKAVEPKRFVLIEGGRHYTGAAMGEAQYREALLELFGLGAGRARTGTPNR</sequence>
<comment type="caution">
    <text evidence="3">The sequence shown here is derived from an EMBL/GenBank/DDBJ whole genome shotgun (WGS) entry which is preliminary data.</text>
</comment>
<feature type="domain" description="Serine aminopeptidase S33" evidence="2">
    <location>
        <begin position="94"/>
        <end position="199"/>
    </location>
</feature>
<dbReference type="GO" id="GO:0016787">
    <property type="term" value="F:hydrolase activity"/>
    <property type="evidence" value="ECO:0007669"/>
    <property type="project" value="UniProtKB-KW"/>
</dbReference>
<feature type="signal peptide" evidence="1">
    <location>
        <begin position="1"/>
        <end position="28"/>
    </location>
</feature>
<evidence type="ECO:0000259" key="2">
    <source>
        <dbReference type="Pfam" id="PF12146"/>
    </source>
</evidence>
<dbReference type="InterPro" id="IPR029058">
    <property type="entry name" value="AB_hydrolase_fold"/>
</dbReference>
<dbReference type="PANTHER" id="PTHR12277:SF81">
    <property type="entry name" value="PROTEIN ABHD13"/>
    <property type="match status" value="1"/>
</dbReference>
<dbReference type="PANTHER" id="PTHR12277">
    <property type="entry name" value="ALPHA/BETA HYDROLASE DOMAIN-CONTAINING PROTEIN"/>
    <property type="match status" value="1"/>
</dbReference>
<dbReference type="RefSeq" id="WP_332287191.1">
    <property type="nucleotide sequence ID" value="NZ_JAZIBG010000001.1"/>
</dbReference>
<dbReference type="Pfam" id="PF12146">
    <property type="entry name" value="Hydrolase_4"/>
    <property type="match status" value="1"/>
</dbReference>
<gene>
    <name evidence="3" type="ORF">V4F39_00130</name>
</gene>
<dbReference type="Gene3D" id="3.40.50.1820">
    <property type="entry name" value="alpha/beta hydrolase"/>
    <property type="match status" value="1"/>
</dbReference>